<dbReference type="GO" id="GO:0009279">
    <property type="term" value="C:cell outer membrane"/>
    <property type="evidence" value="ECO:0007669"/>
    <property type="project" value="UniProtKB-SubCell"/>
</dbReference>
<dbReference type="Proteomes" id="UP000249720">
    <property type="component" value="Unassembled WGS sequence"/>
</dbReference>
<keyword evidence="11" id="KW-0732">Signal</keyword>
<evidence type="ECO:0000256" key="10">
    <source>
        <dbReference type="SAM" id="MobiDB-lite"/>
    </source>
</evidence>
<keyword evidence="3 8" id="KW-1134">Transmembrane beta strand</keyword>
<evidence type="ECO:0000256" key="2">
    <source>
        <dbReference type="ARBA" id="ARBA00022448"/>
    </source>
</evidence>
<feature type="chain" id="PRO_5016050095" evidence="11">
    <location>
        <begin position="23"/>
        <end position="941"/>
    </location>
</feature>
<dbReference type="InterPro" id="IPR000531">
    <property type="entry name" value="Beta-barrel_TonB"/>
</dbReference>
<protein>
    <submittedName>
        <fullName evidence="14">Iron complex outermembrane receptor protein</fullName>
    </submittedName>
</protein>
<comment type="caution">
    <text evidence="14">The sequence shown here is derived from an EMBL/GenBank/DDBJ whole genome shotgun (WGS) entry which is preliminary data.</text>
</comment>
<keyword evidence="2 8" id="KW-0813">Transport</keyword>
<keyword evidence="5 9" id="KW-0798">TonB box</keyword>
<dbReference type="Pfam" id="PF07715">
    <property type="entry name" value="Plug"/>
    <property type="match status" value="1"/>
</dbReference>
<evidence type="ECO:0000259" key="12">
    <source>
        <dbReference type="Pfam" id="PF00593"/>
    </source>
</evidence>
<dbReference type="Gene3D" id="2.40.170.20">
    <property type="entry name" value="TonB-dependent receptor, beta-barrel domain"/>
    <property type="match status" value="1"/>
</dbReference>
<dbReference type="Pfam" id="PF13715">
    <property type="entry name" value="CarbopepD_reg_2"/>
    <property type="match status" value="1"/>
</dbReference>
<dbReference type="InterPro" id="IPR037066">
    <property type="entry name" value="Plug_dom_sf"/>
</dbReference>
<dbReference type="PANTHER" id="PTHR47234">
    <property type="match status" value="1"/>
</dbReference>
<keyword evidence="6 8" id="KW-0472">Membrane</keyword>
<keyword evidence="15" id="KW-1185">Reference proteome</keyword>
<dbReference type="SUPFAM" id="SSF49464">
    <property type="entry name" value="Carboxypeptidase regulatory domain-like"/>
    <property type="match status" value="1"/>
</dbReference>
<feature type="domain" description="TonB-dependent receptor-like beta-barrel" evidence="12">
    <location>
        <begin position="367"/>
        <end position="894"/>
    </location>
</feature>
<evidence type="ECO:0000256" key="4">
    <source>
        <dbReference type="ARBA" id="ARBA00022692"/>
    </source>
</evidence>
<evidence type="ECO:0000256" key="8">
    <source>
        <dbReference type="PROSITE-ProRule" id="PRU01360"/>
    </source>
</evidence>
<reference evidence="14 15" key="1">
    <citation type="submission" date="2018-06" db="EMBL/GenBank/DDBJ databases">
        <title>Genomic Encyclopedia of Archaeal and Bacterial Type Strains, Phase II (KMG-II): from individual species to whole genera.</title>
        <authorList>
            <person name="Goeker M."/>
        </authorList>
    </citation>
    <scope>NUCLEOTIDE SEQUENCE [LARGE SCALE GENOMIC DNA]</scope>
    <source>
        <strain evidence="14 15">DSM 23241</strain>
    </source>
</reference>
<dbReference type="AlphaFoldDB" id="A0A2W7RTW3"/>
<evidence type="ECO:0000256" key="3">
    <source>
        <dbReference type="ARBA" id="ARBA00022452"/>
    </source>
</evidence>
<organism evidence="14 15">
    <name type="scientific">Hydrotalea sandarakina</name>
    <dbReference type="NCBI Taxonomy" id="1004304"/>
    <lineage>
        <taxon>Bacteria</taxon>
        <taxon>Pseudomonadati</taxon>
        <taxon>Bacteroidota</taxon>
        <taxon>Chitinophagia</taxon>
        <taxon>Chitinophagales</taxon>
        <taxon>Chitinophagaceae</taxon>
        <taxon>Hydrotalea</taxon>
    </lineage>
</organism>
<dbReference type="InterPro" id="IPR012910">
    <property type="entry name" value="Plug_dom"/>
</dbReference>
<gene>
    <name evidence="14" type="ORF">LX80_01768</name>
</gene>
<dbReference type="PROSITE" id="PS52016">
    <property type="entry name" value="TONB_DEPENDENT_REC_3"/>
    <property type="match status" value="1"/>
</dbReference>
<evidence type="ECO:0000313" key="15">
    <source>
        <dbReference type="Proteomes" id="UP000249720"/>
    </source>
</evidence>
<keyword evidence="7 8" id="KW-0998">Cell outer membrane</keyword>
<dbReference type="InterPro" id="IPR036942">
    <property type="entry name" value="Beta-barrel_TonB_sf"/>
</dbReference>
<evidence type="ECO:0000256" key="1">
    <source>
        <dbReference type="ARBA" id="ARBA00004571"/>
    </source>
</evidence>
<dbReference type="Pfam" id="PF00593">
    <property type="entry name" value="TonB_dep_Rec_b-barrel"/>
    <property type="match status" value="1"/>
</dbReference>
<sequence length="941" mass="101785">MHLLKSLLFVMVSTCITVTVFAQHTYSGKVTDSKGQPLEGVTITIKGTNISTATNAQGQFTLKGANDAVLEISSVGFETRTIKGGSNMAIVLKESVANLGDVVMVGSRGAGRSKTESPVPVDIIKLGTTNNTTARMDLTSALNYLAPSFNYNKQSGGDGSDAIDLATLRGLGPDQTLVLINGKRQHQTAFVALFGTRGRGASGTDLNAIPIDAIDRVEILRDGASAQYGSDAIAGVINIILKKDVNHLSINTGWSGYYDHEYNSLNAFDPSQYYTGHWIDGNTVSVGMNYGLPIGKNGGYINFSADFRSAGKTFREVPDTNVMTNPKALPINTIRRAFGDASVLAAGGMFNMEVPIAHTNTSFYSFGGYNYKNSNAYAYTRNFSAAPERFPTDANGNLIFVPGIMRKTADGSETYYNPIEDVHITDYENSTGFKGTFKSGWNWDISNTIGYNNFHYFGQKTFNASFNPANVNKTNFDDGGFNFLQNTVNAGINKNIRKGFNLAFGAEYRYENYKIYQGEEASYALYDPNKAAGAQGFPGFQPADVVNANRSVIAGYADAAIDVTKQWLIDVAVRAENYTDFGGVTTYKFATRYKVSHNFNLRGSVSTGFRAPSLQQINFSNTQTNILGGKLVATRIVPNYSPLARVAGIPPLTPEKSVNASLGFSWKPAPELTITTDGYWVKIKNRVVLSGQFSADDNTLPAGLINELNNLNVAAAQFFANAVSTTNTGLDVVIDYNKKIGKSNFKATLAGNFNHITINSINVPAVLNTSYLHQQTFYSTREQSFLMASAPKSKFSLGLDYSRNKVGAGVHFTYFGQLTTQGYGYSGSPNPIPNGPGDPNISGSGNGYDPYVTTDDGSTTVPENFLFHGKVTTDIYGSYKISKSVTLFGGIDNLFNVHPDLSVVPNARYASAYDSESGGPFDAIQMGFDGMRLFVKLAFNF</sequence>
<name>A0A2W7RTW3_9BACT</name>
<keyword evidence="4 8" id="KW-0812">Transmembrane</keyword>
<evidence type="ECO:0000256" key="6">
    <source>
        <dbReference type="ARBA" id="ARBA00023136"/>
    </source>
</evidence>
<dbReference type="EMBL" id="QKZV01000005">
    <property type="protein sequence ID" value="PZX62286.1"/>
    <property type="molecule type" value="Genomic_DNA"/>
</dbReference>
<evidence type="ECO:0000313" key="14">
    <source>
        <dbReference type="EMBL" id="PZX62286.1"/>
    </source>
</evidence>
<proteinExistence type="inferred from homology"/>
<keyword evidence="14" id="KW-0675">Receptor</keyword>
<dbReference type="Gene3D" id="2.170.130.10">
    <property type="entry name" value="TonB-dependent receptor, plug domain"/>
    <property type="match status" value="1"/>
</dbReference>
<comment type="similarity">
    <text evidence="8 9">Belongs to the TonB-dependent receptor family.</text>
</comment>
<dbReference type="SUPFAM" id="SSF56935">
    <property type="entry name" value="Porins"/>
    <property type="match status" value="1"/>
</dbReference>
<comment type="subcellular location">
    <subcellularLocation>
        <location evidence="1 8">Cell outer membrane</location>
        <topology evidence="1 8">Multi-pass membrane protein</topology>
    </subcellularLocation>
</comment>
<evidence type="ECO:0000256" key="7">
    <source>
        <dbReference type="ARBA" id="ARBA00023237"/>
    </source>
</evidence>
<dbReference type="InterPro" id="IPR039426">
    <property type="entry name" value="TonB-dep_rcpt-like"/>
</dbReference>
<evidence type="ECO:0000256" key="9">
    <source>
        <dbReference type="RuleBase" id="RU003357"/>
    </source>
</evidence>
<dbReference type="PANTHER" id="PTHR47234:SF3">
    <property type="entry name" value="SECRETIN_TONB SHORT N-TERMINAL DOMAIN-CONTAINING PROTEIN"/>
    <property type="match status" value="1"/>
</dbReference>
<feature type="domain" description="TonB-dependent receptor plug" evidence="13">
    <location>
        <begin position="114"/>
        <end position="236"/>
    </location>
</feature>
<feature type="signal peptide" evidence="11">
    <location>
        <begin position="1"/>
        <end position="22"/>
    </location>
</feature>
<dbReference type="Gene3D" id="2.60.40.1120">
    <property type="entry name" value="Carboxypeptidase-like, regulatory domain"/>
    <property type="match status" value="1"/>
</dbReference>
<evidence type="ECO:0000256" key="5">
    <source>
        <dbReference type="ARBA" id="ARBA00023077"/>
    </source>
</evidence>
<evidence type="ECO:0000256" key="11">
    <source>
        <dbReference type="SAM" id="SignalP"/>
    </source>
</evidence>
<dbReference type="InterPro" id="IPR008969">
    <property type="entry name" value="CarboxyPept-like_regulatory"/>
</dbReference>
<feature type="region of interest" description="Disordered" evidence="10">
    <location>
        <begin position="827"/>
        <end position="846"/>
    </location>
</feature>
<evidence type="ECO:0000259" key="13">
    <source>
        <dbReference type="Pfam" id="PF07715"/>
    </source>
</evidence>
<accession>A0A2W7RTW3</accession>
<dbReference type="OrthoDB" id="9805434at2"/>